<feature type="transmembrane region" description="Helical" evidence="1">
    <location>
        <begin position="173"/>
        <end position="196"/>
    </location>
</feature>
<evidence type="ECO:0008006" key="4">
    <source>
        <dbReference type="Google" id="ProtNLM"/>
    </source>
</evidence>
<name>A0ABS1DD86_9PROT</name>
<keyword evidence="1" id="KW-0812">Transmembrane</keyword>
<dbReference type="RefSeq" id="WP_200339441.1">
    <property type="nucleotide sequence ID" value="NZ_NRRL01000006.1"/>
</dbReference>
<protein>
    <recommendedName>
        <fullName evidence="4">Permease</fullName>
    </recommendedName>
</protein>
<feature type="transmembrane region" description="Helical" evidence="1">
    <location>
        <begin position="20"/>
        <end position="40"/>
    </location>
</feature>
<reference evidence="2 3" key="1">
    <citation type="journal article" date="2020" name="Microorganisms">
        <title>Osmotic Adaptation and Compatible Solute Biosynthesis of Phototrophic Bacteria as Revealed from Genome Analyses.</title>
        <authorList>
            <person name="Imhoff J.F."/>
            <person name="Rahn T."/>
            <person name="Kunzel S."/>
            <person name="Keller A."/>
            <person name="Neulinger S.C."/>
        </authorList>
    </citation>
    <scope>NUCLEOTIDE SEQUENCE [LARGE SCALE GENOMIC DNA]</scope>
    <source>
        <strain evidence="2 3">DSM 9895</strain>
    </source>
</reference>
<evidence type="ECO:0000313" key="2">
    <source>
        <dbReference type="EMBL" id="MBK1667370.1"/>
    </source>
</evidence>
<gene>
    <name evidence="2" type="ORF">CKO28_04915</name>
</gene>
<sequence>MISDFEIVMRARDIAVDSPSTWITFTLLAGLLALVGWKVVPLLDEQVRQIHNALRPRHYIKAAAVRRQETQRRNAQLLAPAALGAMLGLLHIADPIAVSMHLSKELVRDFGALTWAGWAVLALMAPIAVNLFLVYRHAVKLFGPVLGTLVAPAHLIVAMASVAAGMLGAPVVLIGLVVCKRGLYLLAPVLVFGALYKDLRRTARRLAPAAA</sequence>
<feature type="transmembrane region" description="Helical" evidence="1">
    <location>
        <begin position="113"/>
        <end position="133"/>
    </location>
</feature>
<feature type="transmembrane region" description="Helical" evidence="1">
    <location>
        <begin position="145"/>
        <end position="167"/>
    </location>
</feature>
<feature type="transmembrane region" description="Helical" evidence="1">
    <location>
        <begin position="75"/>
        <end position="93"/>
    </location>
</feature>
<keyword evidence="3" id="KW-1185">Reference proteome</keyword>
<keyword evidence="1" id="KW-0472">Membrane</keyword>
<proteinExistence type="predicted"/>
<dbReference type="Proteomes" id="UP001296873">
    <property type="component" value="Unassembled WGS sequence"/>
</dbReference>
<evidence type="ECO:0000256" key="1">
    <source>
        <dbReference type="SAM" id="Phobius"/>
    </source>
</evidence>
<evidence type="ECO:0000313" key="3">
    <source>
        <dbReference type="Proteomes" id="UP001296873"/>
    </source>
</evidence>
<organism evidence="2 3">
    <name type="scientific">Rhodovibrio sodomensis</name>
    <dbReference type="NCBI Taxonomy" id="1088"/>
    <lineage>
        <taxon>Bacteria</taxon>
        <taxon>Pseudomonadati</taxon>
        <taxon>Pseudomonadota</taxon>
        <taxon>Alphaproteobacteria</taxon>
        <taxon>Rhodospirillales</taxon>
        <taxon>Rhodovibrionaceae</taxon>
        <taxon>Rhodovibrio</taxon>
    </lineage>
</organism>
<dbReference type="EMBL" id="NRRL01000006">
    <property type="protein sequence ID" value="MBK1667370.1"/>
    <property type="molecule type" value="Genomic_DNA"/>
</dbReference>
<keyword evidence="1" id="KW-1133">Transmembrane helix</keyword>
<comment type="caution">
    <text evidence="2">The sequence shown here is derived from an EMBL/GenBank/DDBJ whole genome shotgun (WGS) entry which is preliminary data.</text>
</comment>
<accession>A0ABS1DD86</accession>